<dbReference type="PROSITE" id="PS50102">
    <property type="entry name" value="RRM"/>
    <property type="match status" value="1"/>
</dbReference>
<organism evidence="4 5">
    <name type="scientific">Lasiosphaeria miniovina</name>
    <dbReference type="NCBI Taxonomy" id="1954250"/>
    <lineage>
        <taxon>Eukaryota</taxon>
        <taxon>Fungi</taxon>
        <taxon>Dikarya</taxon>
        <taxon>Ascomycota</taxon>
        <taxon>Pezizomycotina</taxon>
        <taxon>Sordariomycetes</taxon>
        <taxon>Sordariomycetidae</taxon>
        <taxon>Sordariales</taxon>
        <taxon>Lasiosphaeriaceae</taxon>
        <taxon>Lasiosphaeria</taxon>
    </lineage>
</organism>
<dbReference type="EMBL" id="JAUIRO010000001">
    <property type="protein sequence ID" value="KAK0734788.1"/>
    <property type="molecule type" value="Genomic_DNA"/>
</dbReference>
<sequence length="276" mass="31009">MPISPPLPPPRQFPPPPSTDSALTIAIIGYRPRRASPRITLLTSPEQPKLGSQALNTPLTRYSGLAYTTNAKSPAQPLALGSDFLHTTLVIKNTPFHIRKEIFLGIITELGLPLPHAFNYHFRDGLFRGLAFANFDDPLDAQYVFGHLDSHDIQGRRIRVEYKKKLPPHQRERLDRARKAKRGQLEEQHRPVSSSLPKLHLNNPDTLSFDTELALFRSDPNREIIVFPSIIVTAGLSTYYRCTTPSKRMPELQAAKLQSVASSIAYSFERSTEKAP</sequence>
<gene>
    <name evidence="4" type="ORF">B0T26DRAFT_671029</name>
</gene>
<feature type="domain" description="RRM" evidence="3">
    <location>
        <begin position="87"/>
        <end position="165"/>
    </location>
</feature>
<reference evidence="4" key="1">
    <citation type="submission" date="2023-06" db="EMBL/GenBank/DDBJ databases">
        <title>Genome-scale phylogeny and comparative genomics of the fungal order Sordariales.</title>
        <authorList>
            <consortium name="Lawrence Berkeley National Laboratory"/>
            <person name="Hensen N."/>
            <person name="Bonometti L."/>
            <person name="Westerberg I."/>
            <person name="Brannstrom I.O."/>
            <person name="Guillou S."/>
            <person name="Cros-Aarteil S."/>
            <person name="Calhoun S."/>
            <person name="Haridas S."/>
            <person name="Kuo A."/>
            <person name="Mondo S."/>
            <person name="Pangilinan J."/>
            <person name="Riley R."/>
            <person name="LaButti K."/>
            <person name="Andreopoulos B."/>
            <person name="Lipzen A."/>
            <person name="Chen C."/>
            <person name="Yanf M."/>
            <person name="Daum C."/>
            <person name="Ng V."/>
            <person name="Clum A."/>
            <person name="Steindorff A."/>
            <person name="Ohm R."/>
            <person name="Martin F."/>
            <person name="Silar P."/>
            <person name="Natvig D."/>
            <person name="Lalanne C."/>
            <person name="Gautier V."/>
            <person name="Ament-velasquez S.L."/>
            <person name="Kruys A."/>
            <person name="Hutchinson M.I."/>
            <person name="Powell A.J."/>
            <person name="Barry K."/>
            <person name="Miller A.N."/>
            <person name="Grigoriev I.V."/>
            <person name="Debuchy R."/>
            <person name="Gladieux P."/>
            <person name="Thoren M.H."/>
            <person name="Johannesson H."/>
        </authorList>
    </citation>
    <scope>NUCLEOTIDE SEQUENCE</scope>
    <source>
        <strain evidence="4">SMH2392-1A</strain>
    </source>
</reference>
<dbReference type="GO" id="GO:0003723">
    <property type="term" value="F:RNA binding"/>
    <property type="evidence" value="ECO:0007669"/>
    <property type="project" value="UniProtKB-UniRule"/>
</dbReference>
<dbReference type="Proteomes" id="UP001172101">
    <property type="component" value="Unassembled WGS sequence"/>
</dbReference>
<evidence type="ECO:0000259" key="3">
    <source>
        <dbReference type="PROSITE" id="PS50102"/>
    </source>
</evidence>
<dbReference type="SUPFAM" id="SSF54928">
    <property type="entry name" value="RNA-binding domain, RBD"/>
    <property type="match status" value="1"/>
</dbReference>
<evidence type="ECO:0000256" key="1">
    <source>
        <dbReference type="PROSITE-ProRule" id="PRU00176"/>
    </source>
</evidence>
<keyword evidence="1" id="KW-0694">RNA-binding</keyword>
<dbReference type="InterPro" id="IPR035979">
    <property type="entry name" value="RBD_domain_sf"/>
</dbReference>
<accession>A0AA40BIE2</accession>
<dbReference type="InterPro" id="IPR012677">
    <property type="entry name" value="Nucleotide-bd_a/b_plait_sf"/>
</dbReference>
<keyword evidence="5" id="KW-1185">Reference proteome</keyword>
<dbReference type="RefSeq" id="XP_060303665.1">
    <property type="nucleotide sequence ID" value="XM_060439267.1"/>
</dbReference>
<feature type="compositionally biased region" description="Basic and acidic residues" evidence="2">
    <location>
        <begin position="164"/>
        <end position="190"/>
    </location>
</feature>
<feature type="region of interest" description="Disordered" evidence="2">
    <location>
        <begin position="164"/>
        <end position="197"/>
    </location>
</feature>
<dbReference type="AlphaFoldDB" id="A0AA40BIE2"/>
<dbReference type="GeneID" id="85322537"/>
<protein>
    <recommendedName>
        <fullName evidence="3">RRM domain-containing protein</fullName>
    </recommendedName>
</protein>
<dbReference type="Gene3D" id="3.30.70.330">
    <property type="match status" value="1"/>
</dbReference>
<proteinExistence type="predicted"/>
<evidence type="ECO:0000313" key="5">
    <source>
        <dbReference type="Proteomes" id="UP001172101"/>
    </source>
</evidence>
<evidence type="ECO:0000256" key="2">
    <source>
        <dbReference type="SAM" id="MobiDB-lite"/>
    </source>
</evidence>
<evidence type="ECO:0000313" key="4">
    <source>
        <dbReference type="EMBL" id="KAK0734788.1"/>
    </source>
</evidence>
<dbReference type="InterPro" id="IPR000504">
    <property type="entry name" value="RRM_dom"/>
</dbReference>
<comment type="caution">
    <text evidence="4">The sequence shown here is derived from an EMBL/GenBank/DDBJ whole genome shotgun (WGS) entry which is preliminary data.</text>
</comment>
<name>A0AA40BIE2_9PEZI</name>